<dbReference type="STRING" id="43304.GCA_001403655_03479"/>
<dbReference type="Proteomes" id="UP000093902">
    <property type="component" value="Unassembled WGS sequence"/>
</dbReference>
<gene>
    <name evidence="5" type="ORF">A5792_19825</name>
</gene>
<dbReference type="Gene3D" id="1.20.120.530">
    <property type="entry name" value="GntR ligand-binding domain-like"/>
    <property type="match status" value="1"/>
</dbReference>
<dbReference type="InterPro" id="IPR036390">
    <property type="entry name" value="WH_DNA-bd_sf"/>
</dbReference>
<keyword evidence="2" id="KW-0238">DNA-binding</keyword>
<dbReference type="SMART" id="SM00345">
    <property type="entry name" value="HTH_GNTR"/>
    <property type="match status" value="1"/>
</dbReference>
<evidence type="ECO:0000256" key="3">
    <source>
        <dbReference type="ARBA" id="ARBA00023163"/>
    </source>
</evidence>
<proteinExistence type="predicted"/>
<dbReference type="RefSeq" id="WP_064932419.1">
    <property type="nucleotide sequence ID" value="NZ_LZSO01000026.1"/>
</dbReference>
<dbReference type="InterPro" id="IPR036388">
    <property type="entry name" value="WH-like_DNA-bd_sf"/>
</dbReference>
<dbReference type="SUPFAM" id="SSF48008">
    <property type="entry name" value="GntR ligand-binding domain-like"/>
    <property type="match status" value="1"/>
</dbReference>
<evidence type="ECO:0000259" key="4">
    <source>
        <dbReference type="PROSITE" id="PS50949"/>
    </source>
</evidence>
<dbReference type="OrthoDB" id="9784718at2"/>
<dbReference type="SMART" id="SM00895">
    <property type="entry name" value="FCD"/>
    <property type="match status" value="1"/>
</dbReference>
<keyword evidence="3" id="KW-0804">Transcription</keyword>
<dbReference type="SUPFAM" id="SSF46785">
    <property type="entry name" value="Winged helix' DNA-binding domain"/>
    <property type="match status" value="1"/>
</dbReference>
<protein>
    <recommendedName>
        <fullName evidence="4">HTH gntR-type domain-containing protein</fullName>
    </recommendedName>
</protein>
<evidence type="ECO:0000313" key="6">
    <source>
        <dbReference type="Proteomes" id="UP000093902"/>
    </source>
</evidence>
<dbReference type="InterPro" id="IPR008920">
    <property type="entry name" value="TF_FadR/GntR_C"/>
</dbReference>
<name>A0A1A0R3P0_MYCPR</name>
<dbReference type="InterPro" id="IPR011711">
    <property type="entry name" value="GntR_C"/>
</dbReference>
<dbReference type="PANTHER" id="PTHR43537">
    <property type="entry name" value="TRANSCRIPTIONAL REGULATOR, GNTR FAMILY"/>
    <property type="match status" value="1"/>
</dbReference>
<evidence type="ECO:0000313" key="5">
    <source>
        <dbReference type="EMBL" id="OBB29070.1"/>
    </source>
</evidence>
<reference evidence="6" key="1">
    <citation type="submission" date="2016-06" db="EMBL/GenBank/DDBJ databases">
        <authorList>
            <person name="Sutton G."/>
            <person name="Brinkac L."/>
            <person name="Sanka R."/>
            <person name="Adams M."/>
            <person name="Lau E."/>
            <person name="Mehaffy C."/>
            <person name="Tameris M."/>
            <person name="Hatherill M."/>
            <person name="Hanekom W."/>
            <person name="Mahomed H."/>
            <person name="Mcshane H."/>
        </authorList>
    </citation>
    <scope>NUCLEOTIDE SEQUENCE [LARGE SCALE GENOMIC DNA]</scope>
    <source>
        <strain evidence="6">852002-51209_SCH5440388</strain>
    </source>
</reference>
<dbReference type="GO" id="GO:0003677">
    <property type="term" value="F:DNA binding"/>
    <property type="evidence" value="ECO:0007669"/>
    <property type="project" value="UniProtKB-KW"/>
</dbReference>
<dbReference type="PANTHER" id="PTHR43537:SF5">
    <property type="entry name" value="UXU OPERON TRANSCRIPTIONAL REGULATOR"/>
    <property type="match status" value="1"/>
</dbReference>
<dbReference type="AlphaFoldDB" id="A0A1A0R3P0"/>
<evidence type="ECO:0000256" key="2">
    <source>
        <dbReference type="ARBA" id="ARBA00023125"/>
    </source>
</evidence>
<dbReference type="Gene3D" id="1.10.10.10">
    <property type="entry name" value="Winged helix-like DNA-binding domain superfamily/Winged helix DNA-binding domain"/>
    <property type="match status" value="1"/>
</dbReference>
<feature type="domain" description="HTH gntR-type" evidence="4">
    <location>
        <begin position="23"/>
        <end position="93"/>
    </location>
</feature>
<accession>A0A1A0R3P0</accession>
<sequence>MTLQVGEAHPALNAPAVAGITRLSAADTVRARLGLAIELGLMTKGERLPAEPDIAAALDVSVATVRRALQSMADEGVVVRRRGRVGGTFVAHSGARVDAGTDHPSATFRADAAEVRRLIDLRALAEDALSAAAAQAATDEQLDALSAIVDEAARTTDWTGFHTADQRFHESVTAASGLDWAMHSYCDVLHGLYRYFIPYPISYLHESNREHARLVEALRRRDCRAASEIARNHVLSLHQTMYVGLSRPAKESG</sequence>
<dbReference type="Pfam" id="PF00392">
    <property type="entry name" value="GntR"/>
    <property type="match status" value="1"/>
</dbReference>
<dbReference type="GO" id="GO:0003700">
    <property type="term" value="F:DNA-binding transcription factor activity"/>
    <property type="evidence" value="ECO:0007669"/>
    <property type="project" value="InterPro"/>
</dbReference>
<dbReference type="EMBL" id="LZSO01000026">
    <property type="protein sequence ID" value="OBB29070.1"/>
    <property type="molecule type" value="Genomic_DNA"/>
</dbReference>
<evidence type="ECO:0000256" key="1">
    <source>
        <dbReference type="ARBA" id="ARBA00023015"/>
    </source>
</evidence>
<keyword evidence="1" id="KW-0805">Transcription regulation</keyword>
<dbReference type="Pfam" id="PF07729">
    <property type="entry name" value="FCD"/>
    <property type="match status" value="1"/>
</dbReference>
<dbReference type="InterPro" id="IPR000524">
    <property type="entry name" value="Tscrpt_reg_HTH_GntR"/>
</dbReference>
<organism evidence="5 6">
    <name type="scientific">Mycolicibacterium peregrinum</name>
    <name type="common">Mycobacterium peregrinum</name>
    <dbReference type="NCBI Taxonomy" id="43304"/>
    <lineage>
        <taxon>Bacteria</taxon>
        <taxon>Bacillati</taxon>
        <taxon>Actinomycetota</taxon>
        <taxon>Actinomycetes</taxon>
        <taxon>Mycobacteriales</taxon>
        <taxon>Mycobacteriaceae</taxon>
        <taxon>Mycolicibacterium</taxon>
    </lineage>
</organism>
<dbReference type="PROSITE" id="PS50949">
    <property type="entry name" value="HTH_GNTR"/>
    <property type="match status" value="1"/>
</dbReference>
<comment type="caution">
    <text evidence="5">The sequence shown here is derived from an EMBL/GenBank/DDBJ whole genome shotgun (WGS) entry which is preliminary data.</text>
</comment>